<evidence type="ECO:0000313" key="8">
    <source>
        <dbReference type="EMBL" id="SON56007.1"/>
    </source>
</evidence>
<feature type="region of interest" description="Disordered" evidence="7">
    <location>
        <begin position="1"/>
        <end position="24"/>
    </location>
</feature>
<dbReference type="GO" id="GO:0009247">
    <property type="term" value="P:glycolipid biosynthetic process"/>
    <property type="evidence" value="ECO:0007669"/>
    <property type="project" value="UniProtKB-ARBA"/>
</dbReference>
<keyword evidence="6 8" id="KW-0012">Acyltransferase</keyword>
<evidence type="ECO:0000256" key="5">
    <source>
        <dbReference type="ARBA" id="ARBA00023136"/>
    </source>
</evidence>
<reference evidence="9" key="1">
    <citation type="submission" date="2017-09" db="EMBL/GenBank/DDBJ databases">
        <title>Genome sequence of Nannocystis excedens DSM 71.</title>
        <authorList>
            <person name="Blom J."/>
        </authorList>
    </citation>
    <scope>NUCLEOTIDE SEQUENCE [LARGE SCALE GENOMIC DNA]</scope>
    <source>
        <strain evidence="9">type strain: E19</strain>
    </source>
</reference>
<keyword evidence="9" id="KW-1185">Reference proteome</keyword>
<proteinExistence type="predicted"/>
<evidence type="ECO:0000256" key="6">
    <source>
        <dbReference type="ARBA" id="ARBA00023315"/>
    </source>
</evidence>
<dbReference type="GO" id="GO:0005886">
    <property type="term" value="C:plasma membrane"/>
    <property type="evidence" value="ECO:0007669"/>
    <property type="project" value="UniProtKB-SubCell"/>
</dbReference>
<dbReference type="PANTHER" id="PTHR30606">
    <property type="entry name" value="LIPID A BIOSYNTHESIS LAUROYL ACYLTRANSFERASE"/>
    <property type="match status" value="1"/>
</dbReference>
<keyword evidence="4 8" id="KW-0808">Transferase</keyword>
<dbReference type="InterPro" id="IPR004960">
    <property type="entry name" value="LipA_acyltrans"/>
</dbReference>
<name>A0A2C9D6S5_9HYPH</name>
<evidence type="ECO:0000256" key="7">
    <source>
        <dbReference type="SAM" id="MobiDB-lite"/>
    </source>
</evidence>
<gene>
    <name evidence="8" type="ORF">HDIA_2466</name>
</gene>
<evidence type="ECO:0000256" key="2">
    <source>
        <dbReference type="ARBA" id="ARBA00022475"/>
    </source>
</evidence>
<comment type="subcellular location">
    <subcellularLocation>
        <location evidence="1">Cell inner membrane</location>
    </subcellularLocation>
</comment>
<keyword evidence="5" id="KW-0472">Membrane</keyword>
<sequence>MLKSGLSPDQDPASAVNADDTADGTASPTLADRLEYWALRAVLALLSAMSVDRASALMGWLWRKLAPFNHRHKRADANIAAVMPHLSRAQRRRILDGMWDNLGRVSAETIIGPDRIAADRFRLGFDPDEFRGIDFSKGAVFASLHAGNWELATAGISAFRLKAAAVYRKVRNPLVEAMLLKRRVALYPAGLLPRESATPLKLGRLARAGAAICLLADLRDNNGLRIDFLGRPAWVSKAPAFFARRFGLPLMAARVVRENGVHFRAETVAIPIPKTDDLEDDIAVATRALNACFEDWIRQDPEQWMWGNRKWLD</sequence>
<evidence type="ECO:0000313" key="9">
    <source>
        <dbReference type="Proteomes" id="UP000223606"/>
    </source>
</evidence>
<accession>A0A2C9D6S5</accession>
<protein>
    <submittedName>
        <fullName evidence="8">Lipid A biosynthesis lauroyl acyltransferase</fullName>
    </submittedName>
</protein>
<dbReference type="Proteomes" id="UP000223606">
    <property type="component" value="Chromosome 1"/>
</dbReference>
<dbReference type="KEGG" id="hdi:HDIA_2466"/>
<evidence type="ECO:0000256" key="3">
    <source>
        <dbReference type="ARBA" id="ARBA00022519"/>
    </source>
</evidence>
<evidence type="ECO:0000256" key="1">
    <source>
        <dbReference type="ARBA" id="ARBA00004533"/>
    </source>
</evidence>
<dbReference type="PANTHER" id="PTHR30606:SF9">
    <property type="entry name" value="LIPID A BIOSYNTHESIS LAUROYLTRANSFERASE"/>
    <property type="match status" value="1"/>
</dbReference>
<dbReference type="EMBL" id="LT960614">
    <property type="protein sequence ID" value="SON56007.1"/>
    <property type="molecule type" value="Genomic_DNA"/>
</dbReference>
<dbReference type="Pfam" id="PF03279">
    <property type="entry name" value="Lip_A_acyltrans"/>
    <property type="match status" value="1"/>
</dbReference>
<dbReference type="GO" id="GO:0016746">
    <property type="term" value="F:acyltransferase activity"/>
    <property type="evidence" value="ECO:0007669"/>
    <property type="project" value="UniProtKB-KW"/>
</dbReference>
<dbReference type="AlphaFoldDB" id="A0A2C9D6S5"/>
<evidence type="ECO:0000256" key="4">
    <source>
        <dbReference type="ARBA" id="ARBA00022679"/>
    </source>
</evidence>
<keyword evidence="3" id="KW-0997">Cell inner membrane</keyword>
<keyword evidence="2" id="KW-1003">Cell membrane</keyword>
<dbReference type="CDD" id="cd07984">
    <property type="entry name" value="LPLAT_LABLAT-like"/>
    <property type="match status" value="1"/>
</dbReference>
<organism evidence="8 9">
    <name type="scientific">Hartmannibacter diazotrophicus</name>
    <dbReference type="NCBI Taxonomy" id="1482074"/>
    <lineage>
        <taxon>Bacteria</taxon>
        <taxon>Pseudomonadati</taxon>
        <taxon>Pseudomonadota</taxon>
        <taxon>Alphaproteobacteria</taxon>
        <taxon>Hyphomicrobiales</taxon>
        <taxon>Pleomorphomonadaceae</taxon>
        <taxon>Hartmannibacter</taxon>
    </lineage>
</organism>